<gene>
    <name evidence="1" type="ORF">BDV98DRAFT_561449</name>
</gene>
<sequence>MTSLVDLRLTRWRGTSDSVVEASFPWTQLTSICLDSYYGLPEPLLRLLERCPNLVTFELCGRTIAEEPWDNFMGPETDLDLVIASLPSTAKTPPLRLLGHHTHDDAVDPGTSATRAPFVASILAKQPRHHGFFGTLEASGQDIEVVVQAVEKCRGTLVDVYGQASSSRDAPDQLPQFQLLQEAKPSPGGPHLRRLPPILRPHLKELVIENVRLDPGLAGRLIESRNEEIGDSTKSSPLKMLRVSYWEGAGWSLNEKTTAALPLTAL</sequence>
<dbReference type="EMBL" id="ML178817">
    <property type="protein sequence ID" value="TFL05086.1"/>
    <property type="molecule type" value="Genomic_DNA"/>
</dbReference>
<organism evidence="1 2">
    <name type="scientific">Pterulicium gracile</name>
    <dbReference type="NCBI Taxonomy" id="1884261"/>
    <lineage>
        <taxon>Eukaryota</taxon>
        <taxon>Fungi</taxon>
        <taxon>Dikarya</taxon>
        <taxon>Basidiomycota</taxon>
        <taxon>Agaricomycotina</taxon>
        <taxon>Agaricomycetes</taxon>
        <taxon>Agaricomycetidae</taxon>
        <taxon>Agaricales</taxon>
        <taxon>Pleurotineae</taxon>
        <taxon>Pterulaceae</taxon>
        <taxon>Pterulicium</taxon>
    </lineage>
</organism>
<dbReference type="Proteomes" id="UP000305067">
    <property type="component" value="Unassembled WGS sequence"/>
</dbReference>
<accession>A0A5C3QSV8</accession>
<proteinExistence type="predicted"/>
<reference evidence="1 2" key="1">
    <citation type="journal article" date="2019" name="Nat. Ecol. Evol.">
        <title>Megaphylogeny resolves global patterns of mushroom evolution.</title>
        <authorList>
            <person name="Varga T."/>
            <person name="Krizsan K."/>
            <person name="Foldi C."/>
            <person name="Dima B."/>
            <person name="Sanchez-Garcia M."/>
            <person name="Sanchez-Ramirez S."/>
            <person name="Szollosi G.J."/>
            <person name="Szarkandi J.G."/>
            <person name="Papp V."/>
            <person name="Albert L."/>
            <person name="Andreopoulos W."/>
            <person name="Angelini C."/>
            <person name="Antonin V."/>
            <person name="Barry K.W."/>
            <person name="Bougher N.L."/>
            <person name="Buchanan P."/>
            <person name="Buyck B."/>
            <person name="Bense V."/>
            <person name="Catcheside P."/>
            <person name="Chovatia M."/>
            <person name="Cooper J."/>
            <person name="Damon W."/>
            <person name="Desjardin D."/>
            <person name="Finy P."/>
            <person name="Geml J."/>
            <person name="Haridas S."/>
            <person name="Hughes K."/>
            <person name="Justo A."/>
            <person name="Karasinski D."/>
            <person name="Kautmanova I."/>
            <person name="Kiss B."/>
            <person name="Kocsube S."/>
            <person name="Kotiranta H."/>
            <person name="LaButti K.M."/>
            <person name="Lechner B.E."/>
            <person name="Liimatainen K."/>
            <person name="Lipzen A."/>
            <person name="Lukacs Z."/>
            <person name="Mihaltcheva S."/>
            <person name="Morgado L.N."/>
            <person name="Niskanen T."/>
            <person name="Noordeloos M.E."/>
            <person name="Ohm R.A."/>
            <person name="Ortiz-Santana B."/>
            <person name="Ovrebo C."/>
            <person name="Racz N."/>
            <person name="Riley R."/>
            <person name="Savchenko A."/>
            <person name="Shiryaev A."/>
            <person name="Soop K."/>
            <person name="Spirin V."/>
            <person name="Szebenyi C."/>
            <person name="Tomsovsky M."/>
            <person name="Tulloss R.E."/>
            <person name="Uehling J."/>
            <person name="Grigoriev I.V."/>
            <person name="Vagvolgyi C."/>
            <person name="Papp T."/>
            <person name="Martin F.M."/>
            <person name="Miettinen O."/>
            <person name="Hibbett D.S."/>
            <person name="Nagy L.G."/>
        </authorList>
    </citation>
    <scope>NUCLEOTIDE SEQUENCE [LARGE SCALE GENOMIC DNA]</scope>
    <source>
        <strain evidence="1 2">CBS 309.79</strain>
    </source>
</reference>
<protein>
    <recommendedName>
        <fullName evidence="3">F-box domain-containing protein</fullName>
    </recommendedName>
</protein>
<evidence type="ECO:0008006" key="3">
    <source>
        <dbReference type="Google" id="ProtNLM"/>
    </source>
</evidence>
<dbReference type="AlphaFoldDB" id="A0A5C3QSV8"/>
<evidence type="ECO:0000313" key="2">
    <source>
        <dbReference type="Proteomes" id="UP000305067"/>
    </source>
</evidence>
<keyword evidence="2" id="KW-1185">Reference proteome</keyword>
<name>A0A5C3QSV8_9AGAR</name>
<evidence type="ECO:0000313" key="1">
    <source>
        <dbReference type="EMBL" id="TFL05086.1"/>
    </source>
</evidence>